<sequence length="82" mass="9214">MERYDLIKSHLRTRAVENVFPVLSVNSSVASQTAPTAVIDPDGTVVSELPRHMEQLLIYELKKQTEESFGARGRRSISDKLT</sequence>
<evidence type="ECO:0000313" key="2">
    <source>
        <dbReference type="EMBL" id="MPN38492.1"/>
    </source>
</evidence>
<dbReference type="Pfam" id="PF00795">
    <property type="entry name" value="CN_hydrolase"/>
    <property type="match status" value="1"/>
</dbReference>
<evidence type="ECO:0000259" key="1">
    <source>
        <dbReference type="PROSITE" id="PS50263"/>
    </source>
</evidence>
<feature type="domain" description="CN hydrolase" evidence="1">
    <location>
        <begin position="1"/>
        <end position="63"/>
    </location>
</feature>
<reference evidence="2" key="1">
    <citation type="submission" date="2019-08" db="EMBL/GenBank/DDBJ databases">
        <authorList>
            <person name="Kucharzyk K."/>
            <person name="Murdoch R.W."/>
            <person name="Higgins S."/>
            <person name="Loffler F."/>
        </authorList>
    </citation>
    <scope>NUCLEOTIDE SEQUENCE</scope>
</reference>
<dbReference type="InterPro" id="IPR036526">
    <property type="entry name" value="C-N_Hydrolase_sf"/>
</dbReference>
<dbReference type="Gene3D" id="3.60.110.10">
    <property type="entry name" value="Carbon-nitrogen hydrolase"/>
    <property type="match status" value="1"/>
</dbReference>
<dbReference type="InterPro" id="IPR003010">
    <property type="entry name" value="C-N_Hydrolase"/>
</dbReference>
<dbReference type="EMBL" id="VSSQ01093753">
    <property type="protein sequence ID" value="MPN38492.1"/>
    <property type="molecule type" value="Genomic_DNA"/>
</dbReference>
<proteinExistence type="predicted"/>
<organism evidence="2">
    <name type="scientific">bioreactor metagenome</name>
    <dbReference type="NCBI Taxonomy" id="1076179"/>
    <lineage>
        <taxon>unclassified sequences</taxon>
        <taxon>metagenomes</taxon>
        <taxon>ecological metagenomes</taxon>
    </lineage>
</organism>
<protein>
    <recommendedName>
        <fullName evidence="1">CN hydrolase domain-containing protein</fullName>
    </recommendedName>
</protein>
<dbReference type="AlphaFoldDB" id="A0A645HJB7"/>
<accession>A0A645HJB7</accession>
<dbReference type="SUPFAM" id="SSF56317">
    <property type="entry name" value="Carbon-nitrogen hydrolase"/>
    <property type="match status" value="1"/>
</dbReference>
<gene>
    <name evidence="2" type="ORF">SDC9_186016</name>
</gene>
<comment type="caution">
    <text evidence="2">The sequence shown here is derived from an EMBL/GenBank/DDBJ whole genome shotgun (WGS) entry which is preliminary data.</text>
</comment>
<name>A0A645HJB7_9ZZZZ</name>
<dbReference type="PROSITE" id="PS50263">
    <property type="entry name" value="CN_HYDROLASE"/>
    <property type="match status" value="1"/>
</dbReference>